<dbReference type="AlphaFoldDB" id="A0A2A9MBE3"/>
<protein>
    <recommendedName>
        <fullName evidence="4">Transmembrane protein</fullName>
    </recommendedName>
</protein>
<name>A0A2A9MBE3_BESBE</name>
<keyword evidence="1" id="KW-0472">Membrane</keyword>
<dbReference type="RefSeq" id="XP_029216719.1">
    <property type="nucleotide sequence ID" value="XM_029360052.1"/>
</dbReference>
<keyword evidence="1" id="KW-0812">Transmembrane</keyword>
<feature type="transmembrane region" description="Helical" evidence="1">
    <location>
        <begin position="133"/>
        <end position="158"/>
    </location>
</feature>
<evidence type="ECO:0000313" key="3">
    <source>
        <dbReference type="Proteomes" id="UP000224006"/>
    </source>
</evidence>
<dbReference type="Proteomes" id="UP000224006">
    <property type="component" value="Chromosome IX"/>
</dbReference>
<proteinExistence type="predicted"/>
<organism evidence="2 3">
    <name type="scientific">Besnoitia besnoiti</name>
    <name type="common">Apicomplexan protozoan</name>
    <dbReference type="NCBI Taxonomy" id="94643"/>
    <lineage>
        <taxon>Eukaryota</taxon>
        <taxon>Sar</taxon>
        <taxon>Alveolata</taxon>
        <taxon>Apicomplexa</taxon>
        <taxon>Conoidasida</taxon>
        <taxon>Coccidia</taxon>
        <taxon>Eucoccidiorida</taxon>
        <taxon>Eimeriorina</taxon>
        <taxon>Sarcocystidae</taxon>
        <taxon>Besnoitia</taxon>
    </lineage>
</organism>
<keyword evidence="3" id="KW-1185">Reference proteome</keyword>
<reference evidence="2 3" key="1">
    <citation type="submission" date="2017-09" db="EMBL/GenBank/DDBJ databases">
        <title>Genome sequencing of Besnoitia besnoiti strain Bb-Ger1.</title>
        <authorList>
            <person name="Schares G."/>
            <person name="Venepally P."/>
            <person name="Lorenzi H.A."/>
        </authorList>
    </citation>
    <scope>NUCLEOTIDE SEQUENCE [LARGE SCALE GENOMIC DNA]</scope>
    <source>
        <strain evidence="2 3">Bb-Ger1</strain>
    </source>
</reference>
<dbReference type="OrthoDB" id="330396at2759"/>
<accession>A0A2A9MBE3</accession>
<sequence>MTRLYLDNVWRHDSPRLTLYESVAFEDPLPSYSLGPRKRVLETRLEEDAVIPCVREFGGPLYCPFAALRVCEWVHFNMCGPENCCCGVPRPANPEESRMLLVGGIVNIVFPLGIGTLVAGCSMNNAQLIKSGTFQLICSLLIFGSIWSFIFGILMVVASVQASTSGEAAPAAPSGAASSTPAS</sequence>
<dbReference type="VEuPathDB" id="ToxoDB:BESB_013220"/>
<evidence type="ECO:0000313" key="2">
    <source>
        <dbReference type="EMBL" id="PFH32710.1"/>
    </source>
</evidence>
<dbReference type="EMBL" id="NWUJ01000010">
    <property type="protein sequence ID" value="PFH32710.1"/>
    <property type="molecule type" value="Genomic_DNA"/>
</dbReference>
<evidence type="ECO:0000256" key="1">
    <source>
        <dbReference type="SAM" id="Phobius"/>
    </source>
</evidence>
<evidence type="ECO:0008006" key="4">
    <source>
        <dbReference type="Google" id="ProtNLM"/>
    </source>
</evidence>
<feature type="transmembrane region" description="Helical" evidence="1">
    <location>
        <begin position="99"/>
        <end position="121"/>
    </location>
</feature>
<gene>
    <name evidence="2" type="ORF">BESB_013220</name>
</gene>
<dbReference type="GeneID" id="40306384"/>
<comment type="caution">
    <text evidence="2">The sequence shown here is derived from an EMBL/GenBank/DDBJ whole genome shotgun (WGS) entry which is preliminary data.</text>
</comment>
<keyword evidence="1" id="KW-1133">Transmembrane helix</keyword>
<dbReference type="KEGG" id="bbes:BESB_013220"/>